<dbReference type="GO" id="GO:0016301">
    <property type="term" value="F:kinase activity"/>
    <property type="evidence" value="ECO:0007669"/>
    <property type="project" value="UniProtKB-KW"/>
</dbReference>
<dbReference type="PROSITE" id="PS50113">
    <property type="entry name" value="PAC"/>
    <property type="match status" value="1"/>
</dbReference>
<accession>A0A0S7WU69</accession>
<dbReference type="InterPro" id="IPR012312">
    <property type="entry name" value="Hemerythrin-like"/>
</dbReference>
<dbReference type="Gene3D" id="3.30.450.20">
    <property type="entry name" value="PAS domain"/>
    <property type="match status" value="1"/>
</dbReference>
<dbReference type="GO" id="GO:0005886">
    <property type="term" value="C:plasma membrane"/>
    <property type="evidence" value="ECO:0007669"/>
    <property type="project" value="TreeGrafter"/>
</dbReference>
<evidence type="ECO:0000259" key="1">
    <source>
        <dbReference type="PROSITE" id="PS50113"/>
    </source>
</evidence>
<protein>
    <submittedName>
        <fullName evidence="2">Histidine kinase</fullName>
    </submittedName>
</protein>
<dbReference type="EMBL" id="LIZS01000013">
    <property type="protein sequence ID" value="KPJ53744.1"/>
    <property type="molecule type" value="Genomic_DNA"/>
</dbReference>
<proteinExistence type="predicted"/>
<evidence type="ECO:0000313" key="2">
    <source>
        <dbReference type="EMBL" id="KPJ53744.1"/>
    </source>
</evidence>
<dbReference type="Pfam" id="PF13596">
    <property type="entry name" value="PAS_10"/>
    <property type="match status" value="1"/>
</dbReference>
<reference evidence="2 3" key="1">
    <citation type="journal article" date="2015" name="Microbiome">
        <title>Genomic resolution of linkages in carbon, nitrogen, and sulfur cycling among widespread estuary sediment bacteria.</title>
        <authorList>
            <person name="Baker B.J."/>
            <person name="Lazar C.S."/>
            <person name="Teske A.P."/>
            <person name="Dick G.J."/>
        </authorList>
    </citation>
    <scope>NUCLEOTIDE SEQUENCE [LARGE SCALE GENOMIC DNA]</scope>
    <source>
        <strain evidence="2">DG_24</strain>
    </source>
</reference>
<name>A0A0S7WU69_UNCT6</name>
<dbReference type="InterPro" id="IPR000014">
    <property type="entry name" value="PAS"/>
</dbReference>
<dbReference type="PANTHER" id="PTHR39966:SF3">
    <property type="entry name" value="DUF438 DOMAIN-CONTAINING PROTEIN"/>
    <property type="match status" value="1"/>
</dbReference>
<dbReference type="SUPFAM" id="SSF55785">
    <property type="entry name" value="PYP-like sensor domain (PAS domain)"/>
    <property type="match status" value="1"/>
</dbReference>
<dbReference type="InterPro" id="IPR035965">
    <property type="entry name" value="PAS-like_dom_sf"/>
</dbReference>
<feature type="domain" description="PAC" evidence="1">
    <location>
        <begin position="355"/>
        <end position="405"/>
    </location>
</feature>
<keyword evidence="2" id="KW-0808">Transferase</keyword>
<gene>
    <name evidence="2" type="ORF">AMJ39_03305</name>
</gene>
<sequence>MGPLHDDAKSKKEGLKALIRRLHQGEKPEDLKEEFRQVIGDASSAEIPQIEEELIKEGMPREQILKLCDLHLALFKETLQEGGTLAPPGHPIHTLMEEHNALLGFADQLKCVTDALQSASDLTSSAEEIEELRRIEEGLKDSASHYVREENVLFPYLERHGITQPPAIMWTEHDKIRGIEKGLYDLIAGREKMAFDAFREQLKTAAISLAEILSNHFYKENNILFPTGLKVIAGDEWNEIGRQFDELGYTSFTPESAVVSSRVAESHAPARVKEGKMLFGTGEVSEEELESMLDSLPVDITFVDKEDKVRYFSQTKDRIFPRTKAIIGREVQQCHPQKSIHVVNQIVDDFKRGRREVAEFWINMEGRLIYIRYFPVRNKKGEYLGVIEVTQDITDVQKIEGEKRLL</sequence>
<dbReference type="Pfam" id="PF04282">
    <property type="entry name" value="DUF438"/>
    <property type="match status" value="1"/>
</dbReference>
<comment type="caution">
    <text evidence="2">The sequence shown here is derived from an EMBL/GenBank/DDBJ whole genome shotgun (WGS) entry which is preliminary data.</text>
</comment>
<keyword evidence="2" id="KW-0418">Kinase</keyword>
<dbReference type="Pfam" id="PF01814">
    <property type="entry name" value="Hemerythrin"/>
    <property type="match status" value="1"/>
</dbReference>
<dbReference type="InterPro" id="IPR000700">
    <property type="entry name" value="PAS-assoc_C"/>
</dbReference>
<organism evidence="2 3">
    <name type="scientific">candidate division TA06 bacterium DG_24</name>
    <dbReference type="NCBI Taxonomy" id="1703770"/>
    <lineage>
        <taxon>Bacteria</taxon>
        <taxon>Bacteria division TA06</taxon>
    </lineage>
</organism>
<dbReference type="NCBIfam" id="TIGR00229">
    <property type="entry name" value="sensory_box"/>
    <property type="match status" value="1"/>
</dbReference>
<dbReference type="Gene3D" id="1.20.120.520">
    <property type="entry name" value="nmb1532 protein domain like"/>
    <property type="match status" value="1"/>
</dbReference>
<evidence type="ECO:0000313" key="3">
    <source>
        <dbReference type="Proteomes" id="UP000052008"/>
    </source>
</evidence>
<dbReference type="AlphaFoldDB" id="A0A0S7WU69"/>
<dbReference type="InterPro" id="IPR007380">
    <property type="entry name" value="DUF438"/>
</dbReference>
<dbReference type="PANTHER" id="PTHR39966">
    <property type="entry name" value="BLL2471 PROTEIN-RELATED"/>
    <property type="match status" value="1"/>
</dbReference>
<dbReference type="Proteomes" id="UP000052008">
    <property type="component" value="Unassembled WGS sequence"/>
</dbReference>